<gene>
    <name evidence="2" type="ORF">ACFQ2N_12390</name>
</gene>
<comment type="caution">
    <text evidence="2">The sequence shown here is derived from an EMBL/GenBank/DDBJ whole genome shotgun (WGS) entry which is preliminary data.</text>
</comment>
<dbReference type="Proteomes" id="UP001597033">
    <property type="component" value="Unassembled WGS sequence"/>
</dbReference>
<reference evidence="3" key="1">
    <citation type="journal article" date="2019" name="Int. J. Syst. Evol. Microbiol.">
        <title>The Global Catalogue of Microorganisms (GCM) 10K type strain sequencing project: providing services to taxonomists for standard genome sequencing and annotation.</title>
        <authorList>
            <consortium name="The Broad Institute Genomics Platform"/>
            <consortium name="The Broad Institute Genome Sequencing Center for Infectious Disease"/>
            <person name="Wu L."/>
            <person name="Ma J."/>
        </authorList>
    </citation>
    <scope>NUCLEOTIDE SEQUENCE [LARGE SCALE GENOMIC DNA]</scope>
    <source>
        <strain evidence="3">CCUG 55854</strain>
    </source>
</reference>
<organism evidence="2 3">
    <name type="scientific">Pseudoxanthomonas kaohsiungensis</name>
    <dbReference type="NCBI Taxonomy" id="283923"/>
    <lineage>
        <taxon>Bacteria</taxon>
        <taxon>Pseudomonadati</taxon>
        <taxon>Pseudomonadota</taxon>
        <taxon>Gammaproteobacteria</taxon>
        <taxon>Lysobacterales</taxon>
        <taxon>Lysobacteraceae</taxon>
        <taxon>Pseudoxanthomonas</taxon>
    </lineage>
</organism>
<dbReference type="PROSITE" id="PS50883">
    <property type="entry name" value="EAL"/>
    <property type="match status" value="1"/>
</dbReference>
<dbReference type="SUPFAM" id="SSF141868">
    <property type="entry name" value="EAL domain-like"/>
    <property type="match status" value="1"/>
</dbReference>
<dbReference type="Pfam" id="PF00563">
    <property type="entry name" value="EAL"/>
    <property type="match status" value="1"/>
</dbReference>
<evidence type="ECO:0000313" key="2">
    <source>
        <dbReference type="EMBL" id="MFD1043143.1"/>
    </source>
</evidence>
<dbReference type="PANTHER" id="PTHR33121:SF79">
    <property type="entry name" value="CYCLIC DI-GMP PHOSPHODIESTERASE PDED-RELATED"/>
    <property type="match status" value="1"/>
</dbReference>
<sequence length="251" mass="27181">MSSVNRPAGKDGASIWPVFLPVVPLGAARGGYLEALMRTNHPLGHPLLIHSAEADGSMWELDVAMLSCVRELMGMTDTGLKFGLNVSAVTVQDNPKPWLAHLKGLGDSGGQRLVVELTETAVHRNPKRTLAFVDACRDIGAAIAVDDYDANTFDDDLVYQVAPDYIKVGDAWEAGDVSAIGNRLRSSLDRIANLGVNDVVVEWIDSEARKTLAEAYGVRHLQGTYMAPHCDVDDVLSSFGWRRPGLRMANA</sequence>
<name>A0ABW3LY43_9GAMM</name>
<dbReference type="SMART" id="SM00052">
    <property type="entry name" value="EAL"/>
    <property type="match status" value="1"/>
</dbReference>
<dbReference type="InterPro" id="IPR001633">
    <property type="entry name" value="EAL_dom"/>
</dbReference>
<dbReference type="EMBL" id="JBHTKN010000008">
    <property type="protein sequence ID" value="MFD1043143.1"/>
    <property type="molecule type" value="Genomic_DNA"/>
</dbReference>
<proteinExistence type="predicted"/>
<dbReference type="PANTHER" id="PTHR33121">
    <property type="entry name" value="CYCLIC DI-GMP PHOSPHODIESTERASE PDEF"/>
    <property type="match status" value="1"/>
</dbReference>
<protein>
    <submittedName>
        <fullName evidence="2">EAL domain-containing protein</fullName>
    </submittedName>
</protein>
<dbReference type="InterPro" id="IPR050706">
    <property type="entry name" value="Cyclic-di-GMP_PDE-like"/>
</dbReference>
<evidence type="ECO:0000313" key="3">
    <source>
        <dbReference type="Proteomes" id="UP001597033"/>
    </source>
</evidence>
<dbReference type="Gene3D" id="3.20.20.450">
    <property type="entry name" value="EAL domain"/>
    <property type="match status" value="1"/>
</dbReference>
<evidence type="ECO:0000259" key="1">
    <source>
        <dbReference type="PROSITE" id="PS50883"/>
    </source>
</evidence>
<keyword evidence="3" id="KW-1185">Reference proteome</keyword>
<dbReference type="RefSeq" id="WP_162377130.1">
    <property type="nucleotide sequence ID" value="NZ_JBHTKN010000008.1"/>
</dbReference>
<feature type="domain" description="EAL" evidence="1">
    <location>
        <begin position="1"/>
        <end position="243"/>
    </location>
</feature>
<accession>A0ABW3LY43</accession>
<dbReference type="InterPro" id="IPR035919">
    <property type="entry name" value="EAL_sf"/>
</dbReference>